<dbReference type="InterPro" id="IPR007627">
    <property type="entry name" value="RNA_pol_sigma70_r2"/>
</dbReference>
<keyword evidence="2" id="KW-0805">Transcription regulation</keyword>
<dbReference type="Gene3D" id="1.10.10.10">
    <property type="entry name" value="Winged helix-like DNA-binding domain superfamily/Winged helix DNA-binding domain"/>
    <property type="match status" value="1"/>
</dbReference>
<feature type="domain" description="RNA polymerase sigma factor 70 region 4 type 2" evidence="7">
    <location>
        <begin position="150"/>
        <end position="202"/>
    </location>
</feature>
<dbReference type="RefSeq" id="WP_146407105.1">
    <property type="nucleotide sequence ID" value="NZ_SJPU01000002.1"/>
</dbReference>
<keyword evidence="3" id="KW-0731">Sigma factor</keyword>
<comment type="similarity">
    <text evidence="1">Belongs to the sigma-70 factor family. ECF subfamily.</text>
</comment>
<evidence type="ECO:0000259" key="6">
    <source>
        <dbReference type="Pfam" id="PF04542"/>
    </source>
</evidence>
<dbReference type="InterPro" id="IPR013325">
    <property type="entry name" value="RNA_pol_sigma_r2"/>
</dbReference>
<dbReference type="InterPro" id="IPR013249">
    <property type="entry name" value="RNA_pol_sigma70_r4_t2"/>
</dbReference>
<evidence type="ECO:0000256" key="3">
    <source>
        <dbReference type="ARBA" id="ARBA00023082"/>
    </source>
</evidence>
<evidence type="ECO:0000256" key="4">
    <source>
        <dbReference type="ARBA" id="ARBA00023125"/>
    </source>
</evidence>
<dbReference type="Pfam" id="PF04542">
    <property type="entry name" value="Sigma70_r2"/>
    <property type="match status" value="1"/>
</dbReference>
<evidence type="ECO:0000313" key="9">
    <source>
        <dbReference type="Proteomes" id="UP000319908"/>
    </source>
</evidence>
<dbReference type="InterPro" id="IPR039425">
    <property type="entry name" value="RNA_pol_sigma-70-like"/>
</dbReference>
<evidence type="ECO:0000259" key="7">
    <source>
        <dbReference type="Pfam" id="PF08281"/>
    </source>
</evidence>
<dbReference type="GO" id="GO:0003677">
    <property type="term" value="F:DNA binding"/>
    <property type="evidence" value="ECO:0007669"/>
    <property type="project" value="UniProtKB-KW"/>
</dbReference>
<dbReference type="PANTHER" id="PTHR43133">
    <property type="entry name" value="RNA POLYMERASE ECF-TYPE SIGMA FACTO"/>
    <property type="match status" value="1"/>
</dbReference>
<evidence type="ECO:0000256" key="1">
    <source>
        <dbReference type="ARBA" id="ARBA00010641"/>
    </source>
</evidence>
<dbReference type="InterPro" id="IPR014284">
    <property type="entry name" value="RNA_pol_sigma-70_dom"/>
</dbReference>
<dbReference type="Proteomes" id="UP000319908">
    <property type="component" value="Unassembled WGS sequence"/>
</dbReference>
<dbReference type="NCBIfam" id="TIGR02937">
    <property type="entry name" value="sigma70-ECF"/>
    <property type="match status" value="1"/>
</dbReference>
<comment type="caution">
    <text evidence="8">The sequence shown here is derived from an EMBL/GenBank/DDBJ whole genome shotgun (WGS) entry which is preliminary data.</text>
</comment>
<dbReference type="SUPFAM" id="SSF88946">
    <property type="entry name" value="Sigma2 domain of RNA polymerase sigma factors"/>
    <property type="match status" value="1"/>
</dbReference>
<keyword evidence="5" id="KW-0804">Transcription</keyword>
<dbReference type="GO" id="GO:0006352">
    <property type="term" value="P:DNA-templated transcription initiation"/>
    <property type="evidence" value="ECO:0007669"/>
    <property type="project" value="InterPro"/>
</dbReference>
<accession>A0A5C6BVC3</accession>
<dbReference type="GO" id="GO:0016987">
    <property type="term" value="F:sigma factor activity"/>
    <property type="evidence" value="ECO:0007669"/>
    <property type="project" value="UniProtKB-KW"/>
</dbReference>
<evidence type="ECO:0000256" key="2">
    <source>
        <dbReference type="ARBA" id="ARBA00023015"/>
    </source>
</evidence>
<sequence>MEEREFESIDAHAGDSGVRQRLRQCDNAQLKKEFESLVAEHRAPLRAMVRARIEPRLRRRIDASDVVQEALLAAHRRLDQFLNQPAIPFAAWLRRMTLERLIDLRRRHYAARRSVLVEVGVSDGSAMTLAKTIGYQGNQDATDRRNESIDKVRTAVQRLSSADQQILLLRYVDRLSNVESADVLGVTSAAASKRHVRALLRLSEMLNGRS</sequence>
<dbReference type="InterPro" id="IPR036388">
    <property type="entry name" value="WH-like_DNA-bd_sf"/>
</dbReference>
<dbReference type="EMBL" id="SJPU01000002">
    <property type="protein sequence ID" value="TWU15166.1"/>
    <property type="molecule type" value="Genomic_DNA"/>
</dbReference>
<proteinExistence type="inferred from homology"/>
<organism evidence="8 9">
    <name type="scientific">Allorhodopirellula heiligendammensis</name>
    <dbReference type="NCBI Taxonomy" id="2714739"/>
    <lineage>
        <taxon>Bacteria</taxon>
        <taxon>Pseudomonadati</taxon>
        <taxon>Planctomycetota</taxon>
        <taxon>Planctomycetia</taxon>
        <taxon>Pirellulales</taxon>
        <taxon>Pirellulaceae</taxon>
        <taxon>Allorhodopirellula</taxon>
    </lineage>
</organism>
<dbReference type="AlphaFoldDB" id="A0A5C6BVC3"/>
<dbReference type="PANTHER" id="PTHR43133:SF8">
    <property type="entry name" value="RNA POLYMERASE SIGMA FACTOR HI_1459-RELATED"/>
    <property type="match status" value="1"/>
</dbReference>
<protein>
    <submittedName>
        <fullName evidence="8">RNA polymerase sigma factor CnrH</fullName>
    </submittedName>
</protein>
<reference evidence="8 9" key="1">
    <citation type="journal article" date="2020" name="Antonie Van Leeuwenhoek">
        <title>Rhodopirellula heiligendammensis sp. nov., Rhodopirellula pilleata sp. nov., and Rhodopirellula solitaria sp. nov. isolated from natural or artificial marine surfaces in Northern Germany and California, USA, and emended description of the genus Rhodopirellula.</title>
        <authorList>
            <person name="Kallscheuer N."/>
            <person name="Wiegand S."/>
            <person name="Jogler M."/>
            <person name="Boedeker C."/>
            <person name="Peeters S.H."/>
            <person name="Rast P."/>
            <person name="Heuer A."/>
            <person name="Jetten M.S.M."/>
            <person name="Rohde M."/>
            <person name="Jogler C."/>
        </authorList>
    </citation>
    <scope>NUCLEOTIDE SEQUENCE [LARGE SCALE GENOMIC DNA]</scope>
    <source>
        <strain evidence="8 9">Poly21</strain>
    </source>
</reference>
<keyword evidence="4" id="KW-0238">DNA-binding</keyword>
<name>A0A5C6BVC3_9BACT</name>
<evidence type="ECO:0000256" key="5">
    <source>
        <dbReference type="ARBA" id="ARBA00023163"/>
    </source>
</evidence>
<dbReference type="OrthoDB" id="278923at2"/>
<dbReference type="SUPFAM" id="SSF88659">
    <property type="entry name" value="Sigma3 and sigma4 domains of RNA polymerase sigma factors"/>
    <property type="match status" value="1"/>
</dbReference>
<feature type="domain" description="RNA polymerase sigma-70 region 2" evidence="6">
    <location>
        <begin position="37"/>
        <end position="108"/>
    </location>
</feature>
<dbReference type="Pfam" id="PF08281">
    <property type="entry name" value="Sigma70_r4_2"/>
    <property type="match status" value="1"/>
</dbReference>
<keyword evidence="9" id="KW-1185">Reference proteome</keyword>
<evidence type="ECO:0000313" key="8">
    <source>
        <dbReference type="EMBL" id="TWU15166.1"/>
    </source>
</evidence>
<dbReference type="InterPro" id="IPR013324">
    <property type="entry name" value="RNA_pol_sigma_r3/r4-like"/>
</dbReference>
<dbReference type="Gene3D" id="1.10.1740.10">
    <property type="match status" value="1"/>
</dbReference>
<gene>
    <name evidence="8" type="primary">cnrH_3</name>
    <name evidence="8" type="ORF">Poly21_23580</name>
</gene>